<evidence type="ECO:0008006" key="3">
    <source>
        <dbReference type="Google" id="ProtNLM"/>
    </source>
</evidence>
<proteinExistence type="predicted"/>
<dbReference type="KEGG" id="avc:NCTC10951_02220"/>
<organism evidence="1 2">
    <name type="scientific">Actinomyces viscosus</name>
    <dbReference type="NCBI Taxonomy" id="1656"/>
    <lineage>
        <taxon>Bacteria</taxon>
        <taxon>Bacillati</taxon>
        <taxon>Actinomycetota</taxon>
        <taxon>Actinomycetes</taxon>
        <taxon>Actinomycetales</taxon>
        <taxon>Actinomycetaceae</taxon>
        <taxon>Actinomyces</taxon>
    </lineage>
</organism>
<reference evidence="1 2" key="1">
    <citation type="submission" date="2018-12" db="EMBL/GenBank/DDBJ databases">
        <authorList>
            <consortium name="Pathogen Informatics"/>
        </authorList>
    </citation>
    <scope>NUCLEOTIDE SEQUENCE [LARGE SCALE GENOMIC DNA]</scope>
    <source>
        <strain evidence="1 2">NCTC10951</strain>
    </source>
</reference>
<evidence type="ECO:0000313" key="2">
    <source>
        <dbReference type="Proteomes" id="UP000268658"/>
    </source>
</evidence>
<dbReference type="AlphaFoldDB" id="A0A3S4VF56"/>
<dbReference type="EMBL" id="LR134477">
    <property type="protein sequence ID" value="VEI17488.1"/>
    <property type="molecule type" value="Genomic_DNA"/>
</dbReference>
<gene>
    <name evidence="1" type="ORF">NCTC10951_02220</name>
</gene>
<dbReference type="OrthoDB" id="4236906at2"/>
<sequence length="151" mass="17016">MSADRRYENARDLLPVLELNRVTAYEVAGKRVPSSETTEIKSSMESMIGGEEGVAFIFRVRQRVKTDEAEITADFEVEYRFSEPGGQISEDALVEFAEKVAFMALVPYLRESVHTTAMRLGVQPPLLGMVRQGEFRLRAEDEIVSGRDPQD</sequence>
<evidence type="ECO:0000313" key="1">
    <source>
        <dbReference type="EMBL" id="VEI17488.1"/>
    </source>
</evidence>
<accession>A0A3S4VF56</accession>
<protein>
    <recommendedName>
        <fullName evidence="3">Preprotein translocase subunit SecB</fullName>
    </recommendedName>
</protein>
<dbReference type="Proteomes" id="UP000268658">
    <property type="component" value="Chromosome"/>
</dbReference>
<dbReference type="RefSeq" id="WP_126414609.1">
    <property type="nucleotide sequence ID" value="NZ_JASPER010000031.1"/>
</dbReference>
<name>A0A3S4VF56_ACTVI</name>